<geneLocation type="plasmid" evidence="1">
    <name>unnamed1</name>
</geneLocation>
<reference evidence="1" key="1">
    <citation type="submission" date="2006-08" db="EMBL/GenBank/DDBJ databases">
        <title>Complete sequence of Plasmid1 of Shewanella sp. MR-7.</title>
        <authorList>
            <consortium name="US DOE Joint Genome Institute"/>
            <person name="Copeland A."/>
            <person name="Lucas S."/>
            <person name="Lapidus A."/>
            <person name="Barry K."/>
            <person name="Detter J.C."/>
            <person name="Glavina del Rio T."/>
            <person name="Hammon N."/>
            <person name="Israni S."/>
            <person name="Dalin E."/>
            <person name="Tice H."/>
            <person name="Pitluck S."/>
            <person name="Kiss H."/>
            <person name="Brettin T."/>
            <person name="Bruce D."/>
            <person name="Han C."/>
            <person name="Tapia R."/>
            <person name="Gilna P."/>
            <person name="Schmutz J."/>
            <person name="Larimer F."/>
            <person name="Land M."/>
            <person name="Hauser L."/>
            <person name="Kyrpides N."/>
            <person name="Mikhailova N."/>
            <person name="Nealson K."/>
            <person name="Konstantinidis K."/>
            <person name="Klappenbach J."/>
            <person name="Tiedje J."/>
            <person name="Richardson P."/>
        </authorList>
    </citation>
    <scope>NUCLEOTIDE SEQUENCE</scope>
    <source>
        <strain evidence="1">MR-7</strain>
        <plasmid evidence="1">unnamed1</plasmid>
    </source>
</reference>
<dbReference type="HOGENOM" id="CLU_179326_0_0_6"/>
<protein>
    <submittedName>
        <fullName evidence="1">Uncharacterized protein</fullName>
    </submittedName>
</protein>
<sequence>MNNIVTQVALLCPICGNELFHGNEDSEGFIACSDCGHECTNDELIADNSELIDEELKVSLGKAKKNLEDQMFKSLQRAFKGSKNIKIKRGR</sequence>
<organism evidence="1">
    <name type="scientific">Shewanella sp. (strain MR-7)</name>
    <dbReference type="NCBI Taxonomy" id="60481"/>
    <lineage>
        <taxon>Bacteria</taxon>
        <taxon>Pseudomonadati</taxon>
        <taxon>Pseudomonadota</taxon>
        <taxon>Gammaproteobacteria</taxon>
        <taxon>Alteromonadales</taxon>
        <taxon>Shewanellaceae</taxon>
        <taxon>Shewanella</taxon>
    </lineage>
</organism>
<proteinExistence type="predicted"/>
<gene>
    <name evidence="1" type="ordered locus">Shewmr7_4039</name>
</gene>
<evidence type="ECO:0000313" key="1">
    <source>
        <dbReference type="EMBL" id="ABI45016.1"/>
    </source>
</evidence>
<dbReference type="EMBL" id="CP000445">
    <property type="protein sequence ID" value="ABI45016.1"/>
    <property type="molecule type" value="Genomic_DNA"/>
</dbReference>
<accession>Q0HPD9</accession>
<keyword evidence="1" id="KW-0614">Plasmid</keyword>
<dbReference type="AlphaFoldDB" id="Q0HPD9"/>
<dbReference type="KEGG" id="shm:Shewmr7_4039"/>
<name>Q0HPD9_SHESR</name>